<gene>
    <name evidence="1" type="ORF">RRG08_062445</name>
</gene>
<evidence type="ECO:0000313" key="1">
    <source>
        <dbReference type="EMBL" id="KAK3699654.1"/>
    </source>
</evidence>
<protein>
    <submittedName>
        <fullName evidence="1">Uncharacterized protein</fullName>
    </submittedName>
</protein>
<dbReference type="AlphaFoldDB" id="A0AAE1CJX2"/>
<keyword evidence="2" id="KW-1185">Reference proteome</keyword>
<reference evidence="1" key="1">
    <citation type="journal article" date="2023" name="G3 (Bethesda)">
        <title>A reference genome for the long-term kleptoplast-retaining sea slug Elysia crispata morphotype clarki.</title>
        <authorList>
            <person name="Eastman K.E."/>
            <person name="Pendleton A.L."/>
            <person name="Shaikh M.A."/>
            <person name="Suttiyut T."/>
            <person name="Ogas R."/>
            <person name="Tomko P."/>
            <person name="Gavelis G."/>
            <person name="Widhalm J.R."/>
            <person name="Wisecaver J.H."/>
        </authorList>
    </citation>
    <scope>NUCLEOTIDE SEQUENCE</scope>
    <source>
        <strain evidence="1">ECLA1</strain>
    </source>
</reference>
<name>A0AAE1CJX2_9GAST</name>
<accession>A0AAE1CJX2</accession>
<evidence type="ECO:0000313" key="2">
    <source>
        <dbReference type="Proteomes" id="UP001283361"/>
    </source>
</evidence>
<organism evidence="1 2">
    <name type="scientific">Elysia crispata</name>
    <name type="common">lettuce slug</name>
    <dbReference type="NCBI Taxonomy" id="231223"/>
    <lineage>
        <taxon>Eukaryota</taxon>
        <taxon>Metazoa</taxon>
        <taxon>Spiralia</taxon>
        <taxon>Lophotrochozoa</taxon>
        <taxon>Mollusca</taxon>
        <taxon>Gastropoda</taxon>
        <taxon>Heterobranchia</taxon>
        <taxon>Euthyneura</taxon>
        <taxon>Panpulmonata</taxon>
        <taxon>Sacoglossa</taxon>
        <taxon>Placobranchoidea</taxon>
        <taxon>Plakobranchidae</taxon>
        <taxon>Elysia</taxon>
    </lineage>
</organism>
<proteinExistence type="predicted"/>
<sequence length="95" mass="11206">MKKVLQTFKFHSKSIDNYYYFLETLTTLSLELVMKLKIRRRSIRYSDECGRFRHRITQLGVGSDPICPALTLHWTISMRSKELSLVNDPKVSLRV</sequence>
<dbReference type="EMBL" id="JAWDGP010007939">
    <property type="protein sequence ID" value="KAK3699654.1"/>
    <property type="molecule type" value="Genomic_DNA"/>
</dbReference>
<comment type="caution">
    <text evidence="1">The sequence shown here is derived from an EMBL/GenBank/DDBJ whole genome shotgun (WGS) entry which is preliminary data.</text>
</comment>
<dbReference type="Proteomes" id="UP001283361">
    <property type="component" value="Unassembled WGS sequence"/>
</dbReference>